<dbReference type="AlphaFoldDB" id="A0A0D1M7G7"/>
<gene>
    <name evidence="2" type="primary">epsF_1</name>
    <name evidence="2" type="ORF">QX99_01224</name>
</gene>
<accession>A0A0D1M7G7</accession>
<dbReference type="GO" id="GO:0016757">
    <property type="term" value="F:glycosyltransferase activity"/>
    <property type="evidence" value="ECO:0007669"/>
    <property type="project" value="UniProtKB-KW"/>
</dbReference>
<dbReference type="STRING" id="137591.AO080_03165"/>
<dbReference type="Proteomes" id="UP000032287">
    <property type="component" value="Unassembled WGS sequence"/>
</dbReference>
<dbReference type="SUPFAM" id="SSF53756">
    <property type="entry name" value="UDP-Glycosyltransferase/glycogen phosphorylase"/>
    <property type="match status" value="1"/>
</dbReference>
<reference evidence="2 3" key="1">
    <citation type="journal article" date="2015" name="Microbiology (Mosc.)">
        <title>Genomics of the Weissella cibaria species with an examination of its metabolic traits.</title>
        <authorList>
            <person name="Lynch K.M."/>
            <person name="Lucid A."/>
            <person name="Arendt E.K."/>
            <person name="Sleator R.D."/>
            <person name="Lucey B."/>
            <person name="Coffey A."/>
        </authorList>
    </citation>
    <scope>NUCLEOTIDE SEQUENCE [LARGE SCALE GENOMIC DNA]</scope>
    <source>
        <strain evidence="2 3">MG1</strain>
    </source>
</reference>
<dbReference type="Pfam" id="PF13439">
    <property type="entry name" value="Glyco_transf_4"/>
    <property type="match status" value="1"/>
</dbReference>
<evidence type="ECO:0000313" key="3">
    <source>
        <dbReference type="Proteomes" id="UP000032287"/>
    </source>
</evidence>
<dbReference type="RefSeq" id="WP_052497138.1">
    <property type="nucleotide sequence ID" value="NZ_JALOCT010000020.1"/>
</dbReference>
<evidence type="ECO:0000259" key="1">
    <source>
        <dbReference type="Pfam" id="PF13439"/>
    </source>
</evidence>
<keyword evidence="2" id="KW-0808">Transferase</keyword>
<dbReference type="Pfam" id="PF13692">
    <property type="entry name" value="Glyco_trans_1_4"/>
    <property type="match status" value="1"/>
</dbReference>
<dbReference type="CDD" id="cd03801">
    <property type="entry name" value="GT4_PimA-like"/>
    <property type="match status" value="1"/>
</dbReference>
<dbReference type="PATRIC" id="fig|137591.25.peg.1196"/>
<dbReference type="EMBL" id="JWHU01000021">
    <property type="protein sequence ID" value="KIU20416.1"/>
    <property type="molecule type" value="Genomic_DNA"/>
</dbReference>
<protein>
    <submittedName>
        <fullName evidence="2">EpsF_1 protein</fullName>
        <ecNumber evidence="2">2.4.-.-</ecNumber>
    </submittedName>
</protein>
<evidence type="ECO:0000313" key="2">
    <source>
        <dbReference type="EMBL" id="KIU20416.1"/>
    </source>
</evidence>
<dbReference type="PANTHER" id="PTHR45947:SF3">
    <property type="entry name" value="SULFOQUINOVOSYL TRANSFERASE SQD2"/>
    <property type="match status" value="1"/>
</dbReference>
<comment type="caution">
    <text evidence="2">The sequence shown here is derived from an EMBL/GenBank/DDBJ whole genome shotgun (WGS) entry which is preliminary data.</text>
</comment>
<dbReference type="PANTHER" id="PTHR45947">
    <property type="entry name" value="SULFOQUINOVOSYL TRANSFERASE SQD2"/>
    <property type="match status" value="1"/>
</dbReference>
<keyword evidence="3" id="KW-1185">Reference proteome</keyword>
<dbReference type="EC" id="2.4.-.-" evidence="2"/>
<dbReference type="InterPro" id="IPR028098">
    <property type="entry name" value="Glyco_trans_4-like_N"/>
</dbReference>
<organism evidence="2 3">
    <name type="scientific">Weissella cibaria</name>
    <dbReference type="NCBI Taxonomy" id="137591"/>
    <lineage>
        <taxon>Bacteria</taxon>
        <taxon>Bacillati</taxon>
        <taxon>Bacillota</taxon>
        <taxon>Bacilli</taxon>
        <taxon>Lactobacillales</taxon>
        <taxon>Lactobacillaceae</taxon>
        <taxon>Weissella</taxon>
    </lineage>
</organism>
<dbReference type="Gene3D" id="3.40.50.2000">
    <property type="entry name" value="Glycogen Phosphorylase B"/>
    <property type="match status" value="2"/>
</dbReference>
<feature type="domain" description="Glycosyltransferase subfamily 4-like N-terminal" evidence="1">
    <location>
        <begin position="14"/>
        <end position="174"/>
    </location>
</feature>
<proteinExistence type="predicted"/>
<sequence>MKLVYLTPDLGKTGGPNRVLMNIISHYPTTSNADIDVICLKRRENNGTYEDDINGPNIKIHYLEDLGYPKLISIIRLRGLVKSLNPDIVHSNSFKTDILQLLVPRKIFKTSTAHNVPYEDFVMAYGRMTGLAMTIVQVALYKTFDGAISVSNRIAEYFGMFGITTKTIHNGVPINATILKTKQNNERPIFIWTGRLIERKNLTHTLELFFKNPDIGDLYVVGEGPLLGEYIKLFSSAKNITFVGHTDDVQKYLSFADVFISPSLSEGLPMASLEALASGLPLILSDIPSHREIFDVVGNTNVVKLFPLNNSDAEKVVISDFKIRKKDSDLALKAHKTYFSAETMADKYKKFFSGFLDANIE</sequence>
<keyword evidence="2" id="KW-0328">Glycosyltransferase</keyword>
<name>A0A0D1M7G7_9LACO</name>
<dbReference type="InterPro" id="IPR050194">
    <property type="entry name" value="Glycosyltransferase_grp1"/>
</dbReference>